<evidence type="ECO:0000313" key="1">
    <source>
        <dbReference type="EnsemblMetazoa" id="PPA44503.1"/>
    </source>
</evidence>
<gene>
    <name evidence="1" type="primary">WBGene00282872</name>
</gene>
<keyword evidence="2" id="KW-1185">Reference proteome</keyword>
<reference evidence="1" key="2">
    <citation type="submission" date="2022-06" db="UniProtKB">
        <authorList>
            <consortium name="EnsemblMetazoa"/>
        </authorList>
    </citation>
    <scope>IDENTIFICATION</scope>
    <source>
        <strain evidence="1">PS312</strain>
    </source>
</reference>
<dbReference type="Proteomes" id="UP000005239">
    <property type="component" value="Unassembled WGS sequence"/>
</dbReference>
<sequence length="116" mass="13028">MKEGKYANELHFAAKMQFKLDAISVNFEVSHGVARMQFYSSTLSSEKFSQASICSVTTYTELFLSELSNPPYVLWKDHVPSTCLSGVHNASSYLPFESPTDPSELECRVCTVFKDI</sequence>
<reference evidence="2" key="1">
    <citation type="journal article" date="2008" name="Nat. Genet.">
        <title>The Pristionchus pacificus genome provides a unique perspective on nematode lifestyle and parasitism.</title>
        <authorList>
            <person name="Dieterich C."/>
            <person name="Clifton S.W."/>
            <person name="Schuster L.N."/>
            <person name="Chinwalla A."/>
            <person name="Delehaunty K."/>
            <person name="Dinkelacker I."/>
            <person name="Fulton L."/>
            <person name="Fulton R."/>
            <person name="Godfrey J."/>
            <person name="Minx P."/>
            <person name="Mitreva M."/>
            <person name="Roeseler W."/>
            <person name="Tian H."/>
            <person name="Witte H."/>
            <person name="Yang S.P."/>
            <person name="Wilson R.K."/>
            <person name="Sommer R.J."/>
        </authorList>
    </citation>
    <scope>NUCLEOTIDE SEQUENCE [LARGE SCALE GENOMIC DNA]</scope>
    <source>
        <strain evidence="2">PS312</strain>
    </source>
</reference>
<proteinExistence type="predicted"/>
<organism evidence="1 2">
    <name type="scientific">Pristionchus pacificus</name>
    <name type="common">Parasitic nematode worm</name>
    <dbReference type="NCBI Taxonomy" id="54126"/>
    <lineage>
        <taxon>Eukaryota</taxon>
        <taxon>Metazoa</taxon>
        <taxon>Ecdysozoa</taxon>
        <taxon>Nematoda</taxon>
        <taxon>Chromadorea</taxon>
        <taxon>Rhabditida</taxon>
        <taxon>Rhabditina</taxon>
        <taxon>Diplogasteromorpha</taxon>
        <taxon>Diplogasteroidea</taxon>
        <taxon>Neodiplogasteridae</taxon>
        <taxon>Pristionchus</taxon>
    </lineage>
</organism>
<accession>A0A8R1Z4E5</accession>
<protein>
    <submittedName>
        <fullName evidence="1">Uncharacterized protein</fullName>
    </submittedName>
</protein>
<name>A0A2A6BSR4_PRIPA</name>
<evidence type="ECO:0000313" key="2">
    <source>
        <dbReference type="Proteomes" id="UP000005239"/>
    </source>
</evidence>
<dbReference type="AlphaFoldDB" id="A0A2A6BSR4"/>
<accession>A0A2A6BSR4</accession>
<dbReference type="EnsemblMetazoa" id="PPA44503.1">
    <property type="protein sequence ID" value="PPA44503.1"/>
    <property type="gene ID" value="WBGene00282872"/>
</dbReference>